<keyword evidence="5" id="KW-0175">Coiled coil</keyword>
<evidence type="ECO:0000256" key="1">
    <source>
        <dbReference type="ARBA" id="ARBA00004300"/>
    </source>
</evidence>
<keyword evidence="2" id="KW-0963">Cytoplasm</keyword>
<dbReference type="InterPro" id="IPR002048">
    <property type="entry name" value="EF_hand_dom"/>
</dbReference>
<dbReference type="GO" id="GO:0005509">
    <property type="term" value="F:calcium ion binding"/>
    <property type="evidence" value="ECO:0007669"/>
    <property type="project" value="InterPro"/>
</dbReference>
<dbReference type="PANTHER" id="PTHR18905">
    <property type="entry name" value="NINEIN"/>
    <property type="match status" value="1"/>
</dbReference>
<feature type="compositionally biased region" description="Basic and acidic residues" evidence="6">
    <location>
        <begin position="35"/>
        <end position="83"/>
    </location>
</feature>
<feature type="domain" description="EF-hand" evidence="7">
    <location>
        <begin position="123"/>
        <end position="142"/>
    </location>
</feature>
<organism evidence="8 9">
    <name type="scientific">Petromyzon marinus</name>
    <name type="common">Sea lamprey</name>
    <dbReference type="NCBI Taxonomy" id="7757"/>
    <lineage>
        <taxon>Eukaryota</taxon>
        <taxon>Metazoa</taxon>
        <taxon>Chordata</taxon>
        <taxon>Craniata</taxon>
        <taxon>Vertebrata</taxon>
        <taxon>Cyclostomata</taxon>
        <taxon>Hyperoartia</taxon>
        <taxon>Petromyzontiformes</taxon>
        <taxon>Petromyzontidae</taxon>
        <taxon>Petromyzon</taxon>
    </lineage>
</organism>
<keyword evidence="4" id="KW-0206">Cytoskeleton</keyword>
<keyword evidence="8" id="KW-1185">Reference proteome</keyword>
<feature type="region of interest" description="Disordered" evidence="6">
    <location>
        <begin position="1037"/>
        <end position="1058"/>
    </location>
</feature>
<feature type="coiled-coil region" evidence="5">
    <location>
        <begin position="1093"/>
        <end position="1131"/>
    </location>
</feature>
<feature type="coiled-coil region" evidence="5">
    <location>
        <begin position="682"/>
        <end position="1019"/>
    </location>
</feature>
<dbReference type="KEGG" id="pmrn:116953882"/>
<dbReference type="GO" id="GO:0034454">
    <property type="term" value="P:microtubule anchoring at centrosome"/>
    <property type="evidence" value="ECO:0007669"/>
    <property type="project" value="TreeGrafter"/>
</dbReference>
<protein>
    <submittedName>
        <fullName evidence="9">Ninein-like protein</fullName>
    </submittedName>
</protein>
<evidence type="ECO:0000259" key="7">
    <source>
        <dbReference type="PROSITE" id="PS50222"/>
    </source>
</evidence>
<evidence type="ECO:0000313" key="8">
    <source>
        <dbReference type="Proteomes" id="UP001318040"/>
    </source>
</evidence>
<dbReference type="AlphaFoldDB" id="A0AAJ7XD85"/>
<evidence type="ECO:0000256" key="3">
    <source>
        <dbReference type="ARBA" id="ARBA00022553"/>
    </source>
</evidence>
<gene>
    <name evidence="9" type="primary">LOC116953882</name>
</gene>
<feature type="region of interest" description="Disordered" evidence="6">
    <location>
        <begin position="215"/>
        <end position="257"/>
    </location>
</feature>
<sequence length="1188" mass="132588">MDEEEQRLYVERLRAEFYACCSPRSPSPHGRHGDRRGDHHGDHHGEPELHAEHADRTLARDGEGVDGRIDEQVGVRSSERVDVNPEGGADQRLGADGLWELCRRLEMQDSAPLLLQTLLGGGGDGKVSFDEFKEGFVAVLSKVLTLSSSSSDEEDDTSFLEPVLETRPRMVRGGKCYGRRSVPEAALRRSPPGGTAAGDTGGAAAVARAGGRAPCRSASLDSVDSLPSEEEDELMGERDLETETLESEGRLPSSGVDCYIRSPTRTSTPRKVGCRAVTPPLSFLDDGSGLVPAARLVDFWQQEGVPDPQEVLQSLGVGGGGLVSLAELWGALEGELRASGQPAHRAALATFTQEVSHTRAHAWRARRERAALKAELERAERNSAELAREADERLAASAAQIRELEQERAARGRRGERWPSAGDREELEACARLQSQLQAQQHGEATLRAHIAALCKGKECLERELVDVSSRLSESQDSVQRLTEDVETLLTDKLARSDEEVGDDVLVEEERFQHLVAQYEQQCRRVKELRDRNDELEAELESVRRAAQRQHSVHSDTSEVGDRKPPETRGKTLNGTHSSPGSPRPSLPLEAEMAMERLRQRHQEEVQDLRIKLETKTNYYERELERVQRGAEELRRSVEQSFKLELSDLEEQLCQRDSDLRDGDLRHRDAWQREAARRDGLEAELREETKKMRARLEAATSDLSELRAQTGAAQELQVQVQQESTQRQSLETGLRERTKQAAELESELCERAQRVVGLEAELHEKAQQVSRLEVELRKEAQCLDRLKEELREGARQASGLEVELRDRAQRIVGLETELREKSQYVVGLEAELRDRAQQVAGLEAELHGRGEVVSGLTAEVDRLKQENEELVTERHALRTETSGLQATKRELASLQEERSLLLEQNQAVLSRLGSLQHKTLSTEGSLRSRDLELARLQTELRRGAQDKEGLTAEVATLREEAAALGGEVATLRRQLRSAEEQAERCPQLQQELKMLRAEREALTQDSQEARDKILELNAELCLAQSQHQRELQRVRADAQGRAEELHGERAGERGGADGARERAAAAVAAAEGDLRAEFQKIVATQQEEHTVALRVIEQKLQEVEVNLRNVRGVLQEKVQQLKEQMVRASRSDAALRELYVENAALSRLVAHTEGQRSSAAQREHRLQERLGALHRVLRRVAPASLSAA</sequence>
<dbReference type="Gene3D" id="1.10.287.1490">
    <property type="match status" value="1"/>
</dbReference>
<feature type="region of interest" description="Disordered" evidence="6">
    <location>
        <begin position="20"/>
        <end position="90"/>
    </location>
</feature>
<dbReference type="RefSeq" id="XP_032830060.1">
    <property type="nucleotide sequence ID" value="XM_032974169.1"/>
</dbReference>
<keyword evidence="3" id="KW-0597">Phosphoprotein</keyword>
<feature type="compositionally biased region" description="Basic and acidic residues" evidence="6">
    <location>
        <begin position="553"/>
        <end position="570"/>
    </location>
</feature>
<feature type="coiled-coil region" evidence="5">
    <location>
        <begin position="362"/>
        <end position="407"/>
    </location>
</feature>
<evidence type="ECO:0000256" key="2">
    <source>
        <dbReference type="ARBA" id="ARBA00022490"/>
    </source>
</evidence>
<dbReference type="Proteomes" id="UP001318040">
    <property type="component" value="Chromosome 53"/>
</dbReference>
<name>A0AAJ7XD85_PETMA</name>
<dbReference type="PROSITE" id="PS50222">
    <property type="entry name" value="EF_HAND_2"/>
    <property type="match status" value="1"/>
</dbReference>
<reference evidence="9" key="1">
    <citation type="submission" date="2025-08" db="UniProtKB">
        <authorList>
            <consortium name="RefSeq"/>
        </authorList>
    </citation>
    <scope>IDENTIFICATION</scope>
    <source>
        <tissue evidence="9">Sperm</tissue>
    </source>
</reference>
<evidence type="ECO:0000313" key="9">
    <source>
        <dbReference type="RefSeq" id="XP_032830060.1"/>
    </source>
</evidence>
<evidence type="ECO:0000256" key="6">
    <source>
        <dbReference type="SAM" id="MobiDB-lite"/>
    </source>
</evidence>
<accession>A0AAJ7XD85</accession>
<evidence type="ECO:0000256" key="4">
    <source>
        <dbReference type="ARBA" id="ARBA00023212"/>
    </source>
</evidence>
<dbReference type="PANTHER" id="PTHR18905:SF13">
    <property type="entry name" value="NON-CENTROSOMAL MICROTUBULE ARRAY"/>
    <property type="match status" value="1"/>
</dbReference>
<comment type="subcellular location">
    <subcellularLocation>
        <location evidence="1">Cytoplasm</location>
        <location evidence="1">Cytoskeleton</location>
        <location evidence="1">Microtubule organizing center</location>
        <location evidence="1">Centrosome</location>
    </subcellularLocation>
</comment>
<feature type="region of interest" description="Disordered" evidence="6">
    <location>
        <begin position="540"/>
        <end position="587"/>
    </location>
</feature>
<dbReference type="GO" id="GO:0005813">
    <property type="term" value="C:centrosome"/>
    <property type="evidence" value="ECO:0007669"/>
    <property type="project" value="UniProtKB-SubCell"/>
</dbReference>
<evidence type="ECO:0000256" key="5">
    <source>
        <dbReference type="SAM" id="Coils"/>
    </source>
</evidence>
<proteinExistence type="predicted"/>
<feature type="coiled-coil region" evidence="5">
    <location>
        <begin position="458"/>
        <end position="492"/>
    </location>
</feature>